<gene>
    <name evidence="3" type="ORF">RM540_11155</name>
</gene>
<name>A0ABU3BSP1_9BACT</name>
<feature type="transmembrane region" description="Helical" evidence="2">
    <location>
        <begin position="59"/>
        <end position="78"/>
    </location>
</feature>
<feature type="compositionally biased region" description="Polar residues" evidence="1">
    <location>
        <begin position="129"/>
        <end position="142"/>
    </location>
</feature>
<sequence length="142" mass="14897">MTLAALFAFIWGAMIGLFMAVWHFMGKTSGKALGIAHGLFTVSGVVLLLVGLLTHEANTGWWLLVAFLVTAAGGAYLFSRQIRGEPWPGFVIIAHGGLAIASIVLLGLFLAGDEPPVLEDPDGDVPAASTENQPVPVDSLTQ</sequence>
<evidence type="ECO:0000313" key="3">
    <source>
        <dbReference type="EMBL" id="MDT0632305.1"/>
    </source>
</evidence>
<keyword evidence="2" id="KW-0472">Membrane</keyword>
<reference evidence="3 4" key="1">
    <citation type="submission" date="2023-09" db="EMBL/GenBank/DDBJ databases">
        <authorList>
            <person name="Rey-Velasco X."/>
        </authorList>
    </citation>
    <scope>NUCLEOTIDE SEQUENCE [LARGE SCALE GENOMIC DNA]</scope>
    <source>
        <strain evidence="3 4">F394</strain>
    </source>
</reference>
<feature type="transmembrane region" description="Helical" evidence="2">
    <location>
        <begin position="90"/>
        <end position="111"/>
    </location>
</feature>
<keyword evidence="2" id="KW-1133">Transmembrane helix</keyword>
<evidence type="ECO:0000313" key="4">
    <source>
        <dbReference type="Proteomes" id="UP001267426"/>
    </source>
</evidence>
<keyword evidence="4" id="KW-1185">Reference proteome</keyword>
<feature type="transmembrane region" description="Helical" evidence="2">
    <location>
        <begin position="32"/>
        <end position="53"/>
    </location>
</feature>
<protein>
    <submittedName>
        <fullName evidence="3">Uncharacterized protein</fullName>
    </submittedName>
</protein>
<organism evidence="3 4">
    <name type="scientific">Rubrivirga litoralis</name>
    <dbReference type="NCBI Taxonomy" id="3075598"/>
    <lineage>
        <taxon>Bacteria</taxon>
        <taxon>Pseudomonadati</taxon>
        <taxon>Rhodothermota</taxon>
        <taxon>Rhodothermia</taxon>
        <taxon>Rhodothermales</taxon>
        <taxon>Rubricoccaceae</taxon>
        <taxon>Rubrivirga</taxon>
    </lineage>
</organism>
<evidence type="ECO:0000256" key="2">
    <source>
        <dbReference type="SAM" id="Phobius"/>
    </source>
</evidence>
<dbReference type="RefSeq" id="WP_311664074.1">
    <property type="nucleotide sequence ID" value="NZ_JAVRHT010000025.1"/>
</dbReference>
<feature type="region of interest" description="Disordered" evidence="1">
    <location>
        <begin position="118"/>
        <end position="142"/>
    </location>
</feature>
<evidence type="ECO:0000256" key="1">
    <source>
        <dbReference type="SAM" id="MobiDB-lite"/>
    </source>
</evidence>
<feature type="transmembrane region" description="Helical" evidence="2">
    <location>
        <begin position="6"/>
        <end position="25"/>
    </location>
</feature>
<dbReference type="Proteomes" id="UP001267426">
    <property type="component" value="Unassembled WGS sequence"/>
</dbReference>
<dbReference type="EMBL" id="JAVRHT010000025">
    <property type="protein sequence ID" value="MDT0632305.1"/>
    <property type="molecule type" value="Genomic_DNA"/>
</dbReference>
<accession>A0ABU3BSP1</accession>
<proteinExistence type="predicted"/>
<keyword evidence="2" id="KW-0812">Transmembrane</keyword>
<comment type="caution">
    <text evidence="3">The sequence shown here is derived from an EMBL/GenBank/DDBJ whole genome shotgun (WGS) entry which is preliminary data.</text>
</comment>